<feature type="domain" description="CCHC-type" evidence="3">
    <location>
        <begin position="348"/>
        <end position="362"/>
    </location>
</feature>
<keyword evidence="1" id="KW-0863">Zinc-finger</keyword>
<dbReference type="Gene3D" id="4.10.60.10">
    <property type="entry name" value="Zinc finger, CCHC-type"/>
    <property type="match status" value="1"/>
</dbReference>
<evidence type="ECO:0000313" key="4">
    <source>
        <dbReference type="EMBL" id="GMI77367.1"/>
    </source>
</evidence>
<name>A0A9W7HI89_HIBTR</name>
<proteinExistence type="predicted"/>
<accession>A0A9W7HI89</accession>
<dbReference type="PANTHER" id="PTHR34482">
    <property type="entry name" value="DNA DAMAGE-INDUCIBLE PROTEIN 1-LIKE"/>
    <property type="match status" value="1"/>
</dbReference>
<dbReference type="AlphaFoldDB" id="A0A9W7HI89"/>
<dbReference type="Pfam" id="PF00098">
    <property type="entry name" value="zf-CCHC"/>
    <property type="match status" value="2"/>
</dbReference>
<protein>
    <recommendedName>
        <fullName evidence="3">CCHC-type domain-containing protein</fullName>
    </recommendedName>
</protein>
<keyword evidence="1" id="KW-0479">Metal-binding</keyword>
<evidence type="ECO:0000313" key="5">
    <source>
        <dbReference type="Proteomes" id="UP001165190"/>
    </source>
</evidence>
<dbReference type="Pfam" id="PF03732">
    <property type="entry name" value="Retrotrans_gag"/>
    <property type="match status" value="1"/>
</dbReference>
<dbReference type="InterPro" id="IPR036875">
    <property type="entry name" value="Znf_CCHC_sf"/>
</dbReference>
<dbReference type="GO" id="GO:0008270">
    <property type="term" value="F:zinc ion binding"/>
    <property type="evidence" value="ECO:0007669"/>
    <property type="project" value="UniProtKB-KW"/>
</dbReference>
<comment type="caution">
    <text evidence="4">The sequence shown here is derived from an EMBL/GenBank/DDBJ whole genome shotgun (WGS) entry which is preliminary data.</text>
</comment>
<feature type="region of interest" description="Disordered" evidence="2">
    <location>
        <begin position="1"/>
        <end position="51"/>
    </location>
</feature>
<keyword evidence="1" id="KW-0862">Zinc</keyword>
<dbReference type="PROSITE" id="PS50158">
    <property type="entry name" value="ZF_CCHC"/>
    <property type="match status" value="2"/>
</dbReference>
<evidence type="ECO:0000256" key="1">
    <source>
        <dbReference type="PROSITE-ProRule" id="PRU00047"/>
    </source>
</evidence>
<feature type="domain" description="CCHC-type" evidence="3">
    <location>
        <begin position="317"/>
        <end position="332"/>
    </location>
</feature>
<dbReference type="GO" id="GO:0003676">
    <property type="term" value="F:nucleic acid binding"/>
    <property type="evidence" value="ECO:0007669"/>
    <property type="project" value="InterPro"/>
</dbReference>
<feature type="compositionally biased region" description="Gly residues" evidence="2">
    <location>
        <begin position="35"/>
        <end position="51"/>
    </location>
</feature>
<feature type="region of interest" description="Disordered" evidence="2">
    <location>
        <begin position="275"/>
        <end position="310"/>
    </location>
</feature>
<dbReference type="OrthoDB" id="2272416at2759"/>
<dbReference type="Proteomes" id="UP001165190">
    <property type="component" value="Unassembled WGS sequence"/>
</dbReference>
<sequence length="367" mass="39527">MAPRRELGVNTRAMAQNENEENAENAMDLPPPPGGGGAGGEGAGVAAGAGVGRPEAGQGQAIPDMTMLVQAIAGAFRAAVAGAQGAGHQGDAGVRLPLECLRSLGGTEFRGLPAEGSESWLESTKRILGQMSCTDVQKLGCVVSLLQDDAYTWWTTSISGMEEADVTWTFFQNAFKRRYLGVRYLDEKKREFMSLTQGSMSVAEYEVQFVRLCQYAPELVPDERERCERFRYGLVTEVKTYMLAAEYNDFDVLVGRAKDIEMNLGLSSRSAGKRVAEYSSGGGRNKRGRDQKYQSSAKRGGGAPAQGGKARVDPSACWTCGSRGHMKRDCPRAVREVQAPILAAGNSCWNCGSTDHMRRECPMLAGG</sequence>
<evidence type="ECO:0000256" key="2">
    <source>
        <dbReference type="SAM" id="MobiDB-lite"/>
    </source>
</evidence>
<gene>
    <name evidence="4" type="ORF">HRI_001406000</name>
</gene>
<dbReference type="EMBL" id="BSYR01000013">
    <property type="protein sequence ID" value="GMI77367.1"/>
    <property type="molecule type" value="Genomic_DNA"/>
</dbReference>
<dbReference type="SMART" id="SM00343">
    <property type="entry name" value="ZnF_C2HC"/>
    <property type="match status" value="2"/>
</dbReference>
<organism evidence="4 5">
    <name type="scientific">Hibiscus trionum</name>
    <name type="common">Flower of an hour</name>
    <dbReference type="NCBI Taxonomy" id="183268"/>
    <lineage>
        <taxon>Eukaryota</taxon>
        <taxon>Viridiplantae</taxon>
        <taxon>Streptophyta</taxon>
        <taxon>Embryophyta</taxon>
        <taxon>Tracheophyta</taxon>
        <taxon>Spermatophyta</taxon>
        <taxon>Magnoliopsida</taxon>
        <taxon>eudicotyledons</taxon>
        <taxon>Gunneridae</taxon>
        <taxon>Pentapetalae</taxon>
        <taxon>rosids</taxon>
        <taxon>malvids</taxon>
        <taxon>Malvales</taxon>
        <taxon>Malvaceae</taxon>
        <taxon>Malvoideae</taxon>
        <taxon>Hibiscus</taxon>
    </lineage>
</organism>
<dbReference type="InterPro" id="IPR005162">
    <property type="entry name" value="Retrotrans_gag_dom"/>
</dbReference>
<evidence type="ECO:0000259" key="3">
    <source>
        <dbReference type="PROSITE" id="PS50158"/>
    </source>
</evidence>
<dbReference type="InterPro" id="IPR001878">
    <property type="entry name" value="Znf_CCHC"/>
</dbReference>
<reference evidence="4" key="1">
    <citation type="submission" date="2023-05" db="EMBL/GenBank/DDBJ databases">
        <title>Genome and transcriptome analyses reveal genes involved in the formation of fine ridges on petal epidermal cells in Hibiscus trionum.</title>
        <authorList>
            <person name="Koshimizu S."/>
            <person name="Masuda S."/>
            <person name="Ishii T."/>
            <person name="Shirasu K."/>
            <person name="Hoshino A."/>
            <person name="Arita M."/>
        </authorList>
    </citation>
    <scope>NUCLEOTIDE SEQUENCE</scope>
    <source>
        <strain evidence="4">Hamamatsu line</strain>
    </source>
</reference>
<keyword evidence="5" id="KW-1185">Reference proteome</keyword>
<dbReference type="PANTHER" id="PTHR34482:SF36">
    <property type="entry name" value="RETROTRANSPOSON GAG DOMAIN-CONTAINING PROTEIN"/>
    <property type="match status" value="1"/>
</dbReference>
<dbReference type="SUPFAM" id="SSF57756">
    <property type="entry name" value="Retrovirus zinc finger-like domains"/>
    <property type="match status" value="1"/>
</dbReference>